<dbReference type="OrthoDB" id="7847328at2"/>
<keyword evidence="3" id="KW-0804">Transcription</keyword>
<evidence type="ECO:0000313" key="5">
    <source>
        <dbReference type="EMBL" id="QGZ36525.1"/>
    </source>
</evidence>
<dbReference type="InterPro" id="IPR000485">
    <property type="entry name" value="AsnC-type_HTH_dom"/>
</dbReference>
<dbReference type="SMART" id="SM00344">
    <property type="entry name" value="HTH_ASNC"/>
    <property type="match status" value="1"/>
</dbReference>
<feature type="domain" description="HTH asnC-type" evidence="4">
    <location>
        <begin position="3"/>
        <end position="64"/>
    </location>
</feature>
<accession>A0A857CCE3</accession>
<dbReference type="InterPro" id="IPR019888">
    <property type="entry name" value="Tscrpt_reg_AsnC-like"/>
</dbReference>
<dbReference type="Gene3D" id="3.30.70.920">
    <property type="match status" value="1"/>
</dbReference>
<dbReference type="InterPro" id="IPR011008">
    <property type="entry name" value="Dimeric_a/b-barrel"/>
</dbReference>
<dbReference type="InterPro" id="IPR011991">
    <property type="entry name" value="ArsR-like_HTH"/>
</dbReference>
<dbReference type="AlphaFoldDB" id="A0A857CCE3"/>
<dbReference type="PROSITE" id="PS00519">
    <property type="entry name" value="HTH_ASNC_1"/>
    <property type="match status" value="1"/>
</dbReference>
<dbReference type="Pfam" id="PF01037">
    <property type="entry name" value="AsnC_trans_reg"/>
    <property type="match status" value="1"/>
</dbReference>
<sequence length="158" mass="18157">MQIDEFDRKILSVIQDDASLSIAQVSERVGLSTTPCWRRLQKLEREGYIDGRVTLLNQSRIGLELTVFVMIRTSQHNTAWLEKFNSVVSLFPEIVEVNRLAGEYDYLLKVITKSNSSYDAFYKKFINLIELNDVTSCFSMEQIKRSTRLPLDAVDGGR</sequence>
<dbReference type="PRINTS" id="PR00033">
    <property type="entry name" value="HTHASNC"/>
</dbReference>
<dbReference type="Gene3D" id="1.10.10.10">
    <property type="entry name" value="Winged helix-like DNA-binding domain superfamily/Winged helix DNA-binding domain"/>
    <property type="match status" value="1"/>
</dbReference>
<dbReference type="CDD" id="cd00090">
    <property type="entry name" value="HTH_ARSR"/>
    <property type="match status" value="1"/>
</dbReference>
<reference evidence="5 6" key="1">
    <citation type="submission" date="2019-12" db="EMBL/GenBank/DDBJ databases">
        <title>The genome of Stappia indica PHM037.</title>
        <authorList>
            <person name="Kacar D."/>
            <person name="Galan B."/>
            <person name="Canedo L."/>
            <person name="Rodriguez P."/>
            <person name="de la Calle F."/>
            <person name="Garcia J.L."/>
        </authorList>
    </citation>
    <scope>NUCLEOTIDE SEQUENCE [LARGE SCALE GENOMIC DNA]</scope>
    <source>
        <strain evidence="5 6">PHM037</strain>
    </source>
</reference>
<proteinExistence type="predicted"/>
<evidence type="ECO:0000259" key="4">
    <source>
        <dbReference type="PROSITE" id="PS50956"/>
    </source>
</evidence>
<evidence type="ECO:0000256" key="1">
    <source>
        <dbReference type="ARBA" id="ARBA00023015"/>
    </source>
</evidence>
<dbReference type="EMBL" id="CP046908">
    <property type="protein sequence ID" value="QGZ36525.1"/>
    <property type="molecule type" value="Genomic_DNA"/>
</dbReference>
<evidence type="ECO:0000256" key="3">
    <source>
        <dbReference type="ARBA" id="ARBA00023163"/>
    </source>
</evidence>
<dbReference type="InterPro" id="IPR019887">
    <property type="entry name" value="Tscrpt_reg_AsnC/Lrp_C"/>
</dbReference>
<dbReference type="PANTHER" id="PTHR30154">
    <property type="entry name" value="LEUCINE-RESPONSIVE REGULATORY PROTEIN"/>
    <property type="match status" value="1"/>
</dbReference>
<name>A0A857CCE3_9HYPH</name>
<dbReference type="Pfam" id="PF13412">
    <property type="entry name" value="HTH_24"/>
    <property type="match status" value="1"/>
</dbReference>
<dbReference type="PROSITE" id="PS50956">
    <property type="entry name" value="HTH_ASNC_2"/>
    <property type="match status" value="1"/>
</dbReference>
<dbReference type="GO" id="GO:0005829">
    <property type="term" value="C:cytosol"/>
    <property type="evidence" value="ECO:0007669"/>
    <property type="project" value="TreeGrafter"/>
</dbReference>
<dbReference type="SUPFAM" id="SSF46785">
    <property type="entry name" value="Winged helix' DNA-binding domain"/>
    <property type="match status" value="1"/>
</dbReference>
<dbReference type="InterPro" id="IPR036388">
    <property type="entry name" value="WH-like_DNA-bd_sf"/>
</dbReference>
<gene>
    <name evidence="5" type="ORF">GH266_19770</name>
</gene>
<keyword evidence="1" id="KW-0805">Transcription regulation</keyword>
<dbReference type="GO" id="GO:0006355">
    <property type="term" value="P:regulation of DNA-templated transcription"/>
    <property type="evidence" value="ECO:0007669"/>
    <property type="project" value="UniProtKB-ARBA"/>
</dbReference>
<dbReference type="GO" id="GO:0043565">
    <property type="term" value="F:sequence-specific DNA binding"/>
    <property type="evidence" value="ECO:0007669"/>
    <property type="project" value="InterPro"/>
</dbReference>
<dbReference type="GO" id="GO:0043200">
    <property type="term" value="P:response to amino acid"/>
    <property type="evidence" value="ECO:0007669"/>
    <property type="project" value="TreeGrafter"/>
</dbReference>
<dbReference type="RefSeq" id="WP_083206297.1">
    <property type="nucleotide sequence ID" value="NZ_MBQE01000003.1"/>
</dbReference>
<evidence type="ECO:0000256" key="2">
    <source>
        <dbReference type="ARBA" id="ARBA00023125"/>
    </source>
</evidence>
<keyword evidence="2" id="KW-0238">DNA-binding</keyword>
<dbReference type="InterPro" id="IPR019885">
    <property type="entry name" value="Tscrpt_reg_HTH_AsnC-type_CS"/>
</dbReference>
<evidence type="ECO:0000313" key="6">
    <source>
        <dbReference type="Proteomes" id="UP000435648"/>
    </source>
</evidence>
<dbReference type="KEGG" id="siw:GH266_19770"/>
<organism evidence="5 6">
    <name type="scientific">Stappia indica</name>
    <dbReference type="NCBI Taxonomy" id="538381"/>
    <lineage>
        <taxon>Bacteria</taxon>
        <taxon>Pseudomonadati</taxon>
        <taxon>Pseudomonadota</taxon>
        <taxon>Alphaproteobacteria</taxon>
        <taxon>Hyphomicrobiales</taxon>
        <taxon>Stappiaceae</taxon>
        <taxon>Stappia</taxon>
    </lineage>
</organism>
<dbReference type="Proteomes" id="UP000435648">
    <property type="component" value="Chromosome"/>
</dbReference>
<dbReference type="SUPFAM" id="SSF54909">
    <property type="entry name" value="Dimeric alpha+beta barrel"/>
    <property type="match status" value="1"/>
</dbReference>
<dbReference type="PANTHER" id="PTHR30154:SF17">
    <property type="entry name" value="DNA-BINDING TRANSCRIPTIONAL ACTIVATOR DECR"/>
    <property type="match status" value="1"/>
</dbReference>
<dbReference type="InterPro" id="IPR036390">
    <property type="entry name" value="WH_DNA-bd_sf"/>
</dbReference>
<protein>
    <submittedName>
        <fullName evidence="5">Winged helix-turn-helix transcriptional regulator</fullName>
    </submittedName>
</protein>